<protein>
    <submittedName>
        <fullName evidence="1">Uncharacterized protein</fullName>
    </submittedName>
</protein>
<dbReference type="AlphaFoldDB" id="A0A2J7RFC2"/>
<dbReference type="Proteomes" id="UP000235965">
    <property type="component" value="Unassembled WGS sequence"/>
</dbReference>
<keyword evidence="2" id="KW-1185">Reference proteome</keyword>
<organism evidence="1 2">
    <name type="scientific">Cryptotermes secundus</name>
    <dbReference type="NCBI Taxonomy" id="105785"/>
    <lineage>
        <taxon>Eukaryota</taxon>
        <taxon>Metazoa</taxon>
        <taxon>Ecdysozoa</taxon>
        <taxon>Arthropoda</taxon>
        <taxon>Hexapoda</taxon>
        <taxon>Insecta</taxon>
        <taxon>Pterygota</taxon>
        <taxon>Neoptera</taxon>
        <taxon>Polyneoptera</taxon>
        <taxon>Dictyoptera</taxon>
        <taxon>Blattodea</taxon>
        <taxon>Blattoidea</taxon>
        <taxon>Termitoidae</taxon>
        <taxon>Kalotermitidae</taxon>
        <taxon>Cryptotermitinae</taxon>
        <taxon>Cryptotermes</taxon>
    </lineage>
</organism>
<evidence type="ECO:0000313" key="1">
    <source>
        <dbReference type="EMBL" id="PNF39526.1"/>
    </source>
</evidence>
<comment type="caution">
    <text evidence="1">The sequence shown here is derived from an EMBL/GenBank/DDBJ whole genome shotgun (WGS) entry which is preliminary data.</text>
</comment>
<name>A0A2J7RFC2_9NEOP</name>
<dbReference type="EMBL" id="NEVH01004413">
    <property type="protein sequence ID" value="PNF39526.1"/>
    <property type="molecule type" value="Genomic_DNA"/>
</dbReference>
<reference evidence="1 2" key="1">
    <citation type="submission" date="2017-12" db="EMBL/GenBank/DDBJ databases">
        <title>Hemimetabolous genomes reveal molecular basis of termite eusociality.</title>
        <authorList>
            <person name="Harrison M.C."/>
            <person name="Jongepier E."/>
            <person name="Robertson H.M."/>
            <person name="Arning N."/>
            <person name="Bitard-Feildel T."/>
            <person name="Chao H."/>
            <person name="Childers C.P."/>
            <person name="Dinh H."/>
            <person name="Doddapaneni H."/>
            <person name="Dugan S."/>
            <person name="Gowin J."/>
            <person name="Greiner C."/>
            <person name="Han Y."/>
            <person name="Hu H."/>
            <person name="Hughes D.S.T."/>
            <person name="Huylmans A.-K."/>
            <person name="Kemena C."/>
            <person name="Kremer L.P.M."/>
            <person name="Lee S.L."/>
            <person name="Lopez-Ezquerra A."/>
            <person name="Mallet L."/>
            <person name="Monroy-Kuhn J.M."/>
            <person name="Moser A."/>
            <person name="Murali S.C."/>
            <person name="Muzny D.M."/>
            <person name="Otani S."/>
            <person name="Piulachs M.-D."/>
            <person name="Poelchau M."/>
            <person name="Qu J."/>
            <person name="Schaub F."/>
            <person name="Wada-Katsumata A."/>
            <person name="Worley K.C."/>
            <person name="Xie Q."/>
            <person name="Ylla G."/>
            <person name="Poulsen M."/>
            <person name="Gibbs R.A."/>
            <person name="Schal C."/>
            <person name="Richards S."/>
            <person name="Belles X."/>
            <person name="Korb J."/>
            <person name="Bornberg-Bauer E."/>
        </authorList>
    </citation>
    <scope>NUCLEOTIDE SEQUENCE [LARGE SCALE GENOMIC DNA]</scope>
    <source>
        <tissue evidence="1">Whole body</tissue>
    </source>
</reference>
<gene>
    <name evidence="1" type="ORF">B7P43_G11037</name>
</gene>
<evidence type="ECO:0000313" key="2">
    <source>
        <dbReference type="Proteomes" id="UP000235965"/>
    </source>
</evidence>
<dbReference type="InParanoid" id="A0A2J7RFC2"/>
<sequence length="82" mass="9360">IWKLLMKHKTVLLVALKHKLTPYQSKPPHLYGLPKMHKPDITLRPITSLLTEHCINLIQAINLQNKDCLVSSDVVSLFSFTS</sequence>
<proteinExistence type="predicted"/>
<feature type="non-terminal residue" evidence="1">
    <location>
        <position position="1"/>
    </location>
</feature>
<accession>A0A2J7RFC2</accession>